<comment type="caution">
    <text evidence="2">The sequence shown here is derived from an EMBL/GenBank/DDBJ whole genome shotgun (WGS) entry which is preliminary data.</text>
</comment>
<accession>A0AAD6X9V4</accession>
<dbReference type="Proteomes" id="UP001218188">
    <property type="component" value="Unassembled WGS sequence"/>
</dbReference>
<gene>
    <name evidence="2" type="ORF">C8F04DRAFT_1391570</name>
</gene>
<reference evidence="2" key="1">
    <citation type="submission" date="2023-03" db="EMBL/GenBank/DDBJ databases">
        <title>Massive genome expansion in bonnet fungi (Mycena s.s.) driven by repeated elements and novel gene families across ecological guilds.</title>
        <authorList>
            <consortium name="Lawrence Berkeley National Laboratory"/>
            <person name="Harder C.B."/>
            <person name="Miyauchi S."/>
            <person name="Viragh M."/>
            <person name="Kuo A."/>
            <person name="Thoen E."/>
            <person name="Andreopoulos B."/>
            <person name="Lu D."/>
            <person name="Skrede I."/>
            <person name="Drula E."/>
            <person name="Henrissat B."/>
            <person name="Morin E."/>
            <person name="Kohler A."/>
            <person name="Barry K."/>
            <person name="LaButti K."/>
            <person name="Morin E."/>
            <person name="Salamov A."/>
            <person name="Lipzen A."/>
            <person name="Mereny Z."/>
            <person name="Hegedus B."/>
            <person name="Baldrian P."/>
            <person name="Stursova M."/>
            <person name="Weitz H."/>
            <person name="Taylor A."/>
            <person name="Grigoriev I.V."/>
            <person name="Nagy L.G."/>
            <person name="Martin F."/>
            <person name="Kauserud H."/>
        </authorList>
    </citation>
    <scope>NUCLEOTIDE SEQUENCE</scope>
    <source>
        <strain evidence="2">CBHHK200</strain>
    </source>
</reference>
<evidence type="ECO:0000313" key="2">
    <source>
        <dbReference type="EMBL" id="KAJ7040715.1"/>
    </source>
</evidence>
<dbReference type="AlphaFoldDB" id="A0AAD6X9V4"/>
<name>A0AAD6X9V4_9AGAR</name>
<evidence type="ECO:0000313" key="3">
    <source>
        <dbReference type="Proteomes" id="UP001218188"/>
    </source>
</evidence>
<feature type="region of interest" description="Disordered" evidence="1">
    <location>
        <begin position="94"/>
        <end position="114"/>
    </location>
</feature>
<proteinExistence type="predicted"/>
<evidence type="ECO:0000256" key="1">
    <source>
        <dbReference type="SAM" id="MobiDB-lite"/>
    </source>
</evidence>
<protein>
    <submittedName>
        <fullName evidence="2">Uncharacterized protein</fullName>
    </submittedName>
</protein>
<organism evidence="2 3">
    <name type="scientific">Mycena alexandri</name>
    <dbReference type="NCBI Taxonomy" id="1745969"/>
    <lineage>
        <taxon>Eukaryota</taxon>
        <taxon>Fungi</taxon>
        <taxon>Dikarya</taxon>
        <taxon>Basidiomycota</taxon>
        <taxon>Agaricomycotina</taxon>
        <taxon>Agaricomycetes</taxon>
        <taxon>Agaricomycetidae</taxon>
        <taxon>Agaricales</taxon>
        <taxon>Marasmiineae</taxon>
        <taxon>Mycenaceae</taxon>
        <taxon>Mycena</taxon>
    </lineage>
</organism>
<keyword evidence="3" id="KW-1185">Reference proteome</keyword>
<sequence>MSKASRYRDHSLSGNDHHSNEIADLSRYLTNVRALDMTFGIVPAVHADAFFHSEFMASFPNSPSPATWKCDPAAGTAYLATQCECDSPDLSLADHLKPPSPHRSAHPPCSQTARPSDVRAALQQLTTVRYLDIAFKTSLLRASAPQTVHPEEAWASIDPSHFFEAPFSASEFEWLSLSLSLSLYKDFNWAELDMFLSGSRFPYLRMVAFANSDESHQVTFSLLEVLSLLLPVYFPREVYSCLILTHEINCPEMLGDVIIMGAGLFRSPSS</sequence>
<dbReference type="EMBL" id="JARJCM010000020">
    <property type="protein sequence ID" value="KAJ7040715.1"/>
    <property type="molecule type" value="Genomic_DNA"/>
</dbReference>